<keyword evidence="1" id="KW-0732">Signal</keyword>
<dbReference type="RefSeq" id="WP_183403651.1">
    <property type="nucleotide sequence ID" value="NZ_JACHGG010000003.1"/>
</dbReference>
<dbReference type="NCBIfam" id="TIGR01409">
    <property type="entry name" value="TAT_signal_seq"/>
    <property type="match status" value="1"/>
</dbReference>
<dbReference type="Pfam" id="PF01261">
    <property type="entry name" value="AP_endonuc_2"/>
    <property type="match status" value="1"/>
</dbReference>
<name>A0A7W9T1K6_9BACT</name>
<dbReference type="Gene3D" id="3.20.20.150">
    <property type="entry name" value="Divalent-metal-dependent TIM barrel enzymes"/>
    <property type="match status" value="1"/>
</dbReference>
<dbReference type="GO" id="GO:0016853">
    <property type="term" value="F:isomerase activity"/>
    <property type="evidence" value="ECO:0007669"/>
    <property type="project" value="UniProtKB-KW"/>
</dbReference>
<keyword evidence="4" id="KW-1185">Reference proteome</keyword>
<dbReference type="EMBL" id="JACHGG010000003">
    <property type="protein sequence ID" value="MBB6059927.1"/>
    <property type="molecule type" value="Genomic_DNA"/>
</dbReference>
<evidence type="ECO:0000313" key="4">
    <source>
        <dbReference type="Proteomes" id="UP000532746"/>
    </source>
</evidence>
<dbReference type="InterPro" id="IPR006311">
    <property type="entry name" value="TAT_signal"/>
</dbReference>
<gene>
    <name evidence="3" type="ORF">HNQ93_002787</name>
</gene>
<reference evidence="3 4" key="1">
    <citation type="submission" date="2020-08" db="EMBL/GenBank/DDBJ databases">
        <title>Genomic Encyclopedia of Type Strains, Phase IV (KMG-IV): sequencing the most valuable type-strain genomes for metagenomic binning, comparative biology and taxonomic classification.</title>
        <authorList>
            <person name="Goeker M."/>
        </authorList>
    </citation>
    <scope>NUCLEOTIDE SEQUENCE [LARGE SCALE GENOMIC DNA]</scope>
    <source>
        <strain evidence="3 4">DSM 26718</strain>
    </source>
</reference>
<dbReference type="PANTHER" id="PTHR12110:SF41">
    <property type="entry name" value="INOSOSE DEHYDRATASE"/>
    <property type="match status" value="1"/>
</dbReference>
<dbReference type="InterPro" id="IPR036237">
    <property type="entry name" value="Xyl_isomerase-like_sf"/>
</dbReference>
<comment type="caution">
    <text evidence="3">The sequence shown here is derived from an EMBL/GenBank/DDBJ whole genome shotgun (WGS) entry which is preliminary data.</text>
</comment>
<feature type="domain" description="Xylose isomerase-like TIM barrel" evidence="2">
    <location>
        <begin position="56"/>
        <end position="295"/>
    </location>
</feature>
<feature type="chain" id="PRO_5031112632" evidence="1">
    <location>
        <begin position="28"/>
        <end position="299"/>
    </location>
</feature>
<organism evidence="3 4">
    <name type="scientific">Hymenobacter luteus</name>
    <dbReference type="NCBI Taxonomy" id="1411122"/>
    <lineage>
        <taxon>Bacteria</taxon>
        <taxon>Pseudomonadati</taxon>
        <taxon>Bacteroidota</taxon>
        <taxon>Cytophagia</taxon>
        <taxon>Cytophagales</taxon>
        <taxon>Hymenobacteraceae</taxon>
        <taxon>Hymenobacter</taxon>
    </lineage>
</organism>
<dbReference type="SUPFAM" id="SSF51658">
    <property type="entry name" value="Xylose isomerase-like"/>
    <property type="match status" value="1"/>
</dbReference>
<proteinExistence type="predicted"/>
<dbReference type="PANTHER" id="PTHR12110">
    <property type="entry name" value="HYDROXYPYRUVATE ISOMERASE"/>
    <property type="match status" value="1"/>
</dbReference>
<dbReference type="AlphaFoldDB" id="A0A7W9T1K6"/>
<dbReference type="PROSITE" id="PS51318">
    <property type="entry name" value="TAT"/>
    <property type="match status" value="1"/>
</dbReference>
<sequence>MSTSRRDFLKSAALLSAGALVSPTLLAAPNPAPKSYIGLQLYTVREAMQKDPSGTLARIAKLGYTSVEGATYTGSQKFYGLEPAAFAKQLKQAGLIMPSSHYRLGEEQEKGQPVQGTMLHGWDKAVDDAAQAGVKYMVCAYLSEAERGNLDHYKLLADRLNKAGERCKKAGIQLCYHNHDFEFMPLEGQMPFDVLLSATDKDLLKIELDLYWATKAGQDPVALFQKHSGRFPLWHVKDMDNTPKRDFTEVGNGVIDFKRIFAQANTAGMKYFFVEQDQTPGSPFDSIQKSITHIKRTLV</sequence>
<protein>
    <submittedName>
        <fullName evidence="3">Sugar phosphate isomerase/epimerase</fullName>
    </submittedName>
</protein>
<dbReference type="InterPro" id="IPR050312">
    <property type="entry name" value="IolE/XylAMocC-like"/>
</dbReference>
<accession>A0A7W9T1K6</accession>
<dbReference type="InterPro" id="IPR019546">
    <property type="entry name" value="TAT_signal_bac_arc"/>
</dbReference>
<evidence type="ECO:0000313" key="3">
    <source>
        <dbReference type="EMBL" id="MBB6059927.1"/>
    </source>
</evidence>
<keyword evidence="3" id="KW-0413">Isomerase</keyword>
<evidence type="ECO:0000259" key="2">
    <source>
        <dbReference type="Pfam" id="PF01261"/>
    </source>
</evidence>
<feature type="signal peptide" evidence="1">
    <location>
        <begin position="1"/>
        <end position="27"/>
    </location>
</feature>
<evidence type="ECO:0000256" key="1">
    <source>
        <dbReference type="SAM" id="SignalP"/>
    </source>
</evidence>
<dbReference type="Proteomes" id="UP000532746">
    <property type="component" value="Unassembled WGS sequence"/>
</dbReference>
<dbReference type="InterPro" id="IPR013022">
    <property type="entry name" value="Xyl_isomerase-like_TIM-brl"/>
</dbReference>